<evidence type="ECO:0000313" key="1">
    <source>
        <dbReference type="EMBL" id="CAJ0951376.1"/>
    </source>
</evidence>
<organism evidence="1 2">
    <name type="scientific">Ranitomeya imitator</name>
    <name type="common">mimic poison frog</name>
    <dbReference type="NCBI Taxonomy" id="111125"/>
    <lineage>
        <taxon>Eukaryota</taxon>
        <taxon>Metazoa</taxon>
        <taxon>Chordata</taxon>
        <taxon>Craniata</taxon>
        <taxon>Vertebrata</taxon>
        <taxon>Euteleostomi</taxon>
        <taxon>Amphibia</taxon>
        <taxon>Batrachia</taxon>
        <taxon>Anura</taxon>
        <taxon>Neobatrachia</taxon>
        <taxon>Hyloidea</taxon>
        <taxon>Dendrobatidae</taxon>
        <taxon>Dendrobatinae</taxon>
        <taxon>Ranitomeya</taxon>
    </lineage>
</organism>
<dbReference type="EMBL" id="CAUEEQ010033125">
    <property type="protein sequence ID" value="CAJ0951376.1"/>
    <property type="molecule type" value="Genomic_DNA"/>
</dbReference>
<name>A0ABN9LUT6_9NEOB</name>
<dbReference type="Proteomes" id="UP001176940">
    <property type="component" value="Unassembled WGS sequence"/>
</dbReference>
<comment type="caution">
    <text evidence="1">The sequence shown here is derived from an EMBL/GenBank/DDBJ whole genome shotgun (WGS) entry which is preliminary data.</text>
</comment>
<accession>A0ABN9LUT6</accession>
<protein>
    <submittedName>
        <fullName evidence="1">Uncharacterized protein</fullName>
    </submittedName>
</protein>
<proteinExistence type="predicted"/>
<reference evidence="1" key="1">
    <citation type="submission" date="2023-07" db="EMBL/GenBank/DDBJ databases">
        <authorList>
            <person name="Stuckert A."/>
        </authorList>
    </citation>
    <scope>NUCLEOTIDE SEQUENCE</scope>
</reference>
<gene>
    <name evidence="1" type="ORF">RIMI_LOCUS13423660</name>
</gene>
<keyword evidence="2" id="KW-1185">Reference proteome</keyword>
<sequence>MWVRLENQNNYFSLHHGNGTFPCLGCLQCSNITKGDSFTHPRSGKRFPIQVIIPVTPHMSFTSLSALAVSDMLVKLPNISEPAFPNINPQYAVVVPYFLFLPIFWNLNIRFPVETLSPLGLNREYEFSH</sequence>
<evidence type="ECO:0000313" key="2">
    <source>
        <dbReference type="Proteomes" id="UP001176940"/>
    </source>
</evidence>